<sequence>MIESVVSVAFYISTAVTLFILPLPSQYAPKRSTAQDASTDPKTTVQILVLGDIGRSPRMQYHALSIAKGGGQVEIIGYHGTQEFHFVVTYFAGVLTLFHRVRSSSRYLFRPQNLDCRTSPAPSLSSNKQQASFPSIWSAEGPLPGCLFVVVTSLSHATCEVAPCSGWSPISHDFQRNPCSPNGSLIIDWHNFGYSILALKLGNGHPLVKLSKWYEKTFGRYATAHLCVTTVMASVLKKEFLLEAPILPLHDRPANHFRPILDDNVRQEFLLSLPVAASVQSLINSGALRVLVSSTSWTADEDFSLLIDALCRYSQLAATTMPELPQVLAIITGKGPQKEMYIKQIADLEKAGKLQKVTVRTAWLTTTDYAKLLASASLGVSLHTSSSGVDLPMKVVDMFGAGLPVVGWNRFEAWPELVTEGVNGRGFGSSNELVEELVDLFGDTSKLDRLRVGAQKESTRRWDDEWNPVAGKLLGLI</sequence>
<organism evidence="13 14">
    <name type="scientific">Aspergillus oryzae</name>
    <name type="common">Yellow koji mold</name>
    <dbReference type="NCBI Taxonomy" id="5062"/>
    <lineage>
        <taxon>Eukaryota</taxon>
        <taxon>Fungi</taxon>
        <taxon>Dikarya</taxon>
        <taxon>Ascomycota</taxon>
        <taxon>Pezizomycotina</taxon>
        <taxon>Eurotiomycetes</taxon>
        <taxon>Eurotiomycetidae</taxon>
        <taxon>Eurotiales</taxon>
        <taxon>Aspergillaceae</taxon>
        <taxon>Aspergillus</taxon>
        <taxon>Aspergillus subgen. Circumdati</taxon>
    </lineage>
</organism>
<dbReference type="SUPFAM" id="SSF53756">
    <property type="entry name" value="UDP-Glycosyltransferase/glycogen phosphorylase"/>
    <property type="match status" value="1"/>
</dbReference>
<evidence type="ECO:0000256" key="4">
    <source>
        <dbReference type="ARBA" id="ARBA00015841"/>
    </source>
</evidence>
<evidence type="ECO:0000313" key="13">
    <source>
        <dbReference type="EMBL" id="GMG33941.1"/>
    </source>
</evidence>
<protein>
    <recommendedName>
        <fullName evidence="4">Chitobiosyldiphosphodolichol beta-mannosyltransferase</fullName>
        <ecNumber evidence="3">2.4.1.142</ecNumber>
    </recommendedName>
</protein>
<dbReference type="Pfam" id="PF13692">
    <property type="entry name" value="Glyco_trans_1_4"/>
    <property type="match status" value="1"/>
</dbReference>
<dbReference type="AlphaFoldDB" id="A0AAN4YNP5"/>
<dbReference type="InterPro" id="IPR026051">
    <property type="entry name" value="ALG1-like"/>
</dbReference>
<keyword evidence="9 12" id="KW-1133">Transmembrane helix</keyword>
<evidence type="ECO:0000256" key="3">
    <source>
        <dbReference type="ARBA" id="ARBA00012611"/>
    </source>
</evidence>
<feature type="transmembrane region" description="Helical" evidence="12">
    <location>
        <begin position="6"/>
        <end position="23"/>
    </location>
</feature>
<keyword evidence="8" id="KW-0256">Endoplasmic reticulum</keyword>
<dbReference type="Gene3D" id="3.40.50.2000">
    <property type="entry name" value="Glycogen Phosphorylase B"/>
    <property type="match status" value="1"/>
</dbReference>
<evidence type="ECO:0000256" key="8">
    <source>
        <dbReference type="ARBA" id="ARBA00022824"/>
    </source>
</evidence>
<dbReference type="EMBL" id="BSYA01000128">
    <property type="protein sequence ID" value="GMG33941.1"/>
    <property type="molecule type" value="Genomic_DNA"/>
</dbReference>
<evidence type="ECO:0000256" key="11">
    <source>
        <dbReference type="ARBA" id="ARBA00024899"/>
    </source>
</evidence>
<dbReference type="GO" id="GO:0005789">
    <property type="term" value="C:endoplasmic reticulum membrane"/>
    <property type="evidence" value="ECO:0007669"/>
    <property type="project" value="UniProtKB-SubCell"/>
</dbReference>
<evidence type="ECO:0000256" key="2">
    <source>
        <dbReference type="ARBA" id="ARBA00004922"/>
    </source>
</evidence>
<evidence type="ECO:0000313" key="14">
    <source>
        <dbReference type="Proteomes" id="UP001165205"/>
    </source>
</evidence>
<dbReference type="FunFam" id="3.40.50.2000:FF:000162">
    <property type="entry name" value="Beta-1,4-mannosyltransferase (Alg1), putative"/>
    <property type="match status" value="1"/>
</dbReference>
<evidence type="ECO:0000256" key="10">
    <source>
        <dbReference type="ARBA" id="ARBA00023136"/>
    </source>
</evidence>
<comment type="pathway">
    <text evidence="2">Protein modification; protein glycosylation.</text>
</comment>
<dbReference type="Proteomes" id="UP001165205">
    <property type="component" value="Unassembled WGS sequence"/>
</dbReference>
<reference evidence="13" key="1">
    <citation type="submission" date="2023-04" db="EMBL/GenBank/DDBJ databases">
        <title>Aspergillus oryzae NBRC 4228.</title>
        <authorList>
            <person name="Ichikawa N."/>
            <person name="Sato H."/>
            <person name="Tonouchi N."/>
        </authorList>
    </citation>
    <scope>NUCLEOTIDE SEQUENCE</scope>
    <source>
        <strain evidence="13">NBRC 4228</strain>
    </source>
</reference>
<evidence type="ECO:0000256" key="12">
    <source>
        <dbReference type="SAM" id="Phobius"/>
    </source>
</evidence>
<comment type="function">
    <text evidence="11">Participates in the formation of the lipid-linked precursor oligosaccharide for N-glycosylation. Involved in assembling the dolichol-pyrophosphate-GlcNAc(2)-Man(5) intermediate on the cytoplasmic surface of the ER.</text>
</comment>
<name>A0AAN4YNP5_ASPOZ</name>
<evidence type="ECO:0000256" key="1">
    <source>
        <dbReference type="ARBA" id="ARBA00004389"/>
    </source>
</evidence>
<proteinExistence type="predicted"/>
<comment type="subcellular location">
    <subcellularLocation>
        <location evidence="1">Endoplasmic reticulum membrane</location>
        <topology evidence="1">Single-pass membrane protein</topology>
    </subcellularLocation>
</comment>
<dbReference type="PANTHER" id="PTHR13036">
    <property type="entry name" value="BETA1,4 MANNOSYLTRANSFERASE"/>
    <property type="match status" value="1"/>
</dbReference>
<comment type="caution">
    <text evidence="13">The sequence shown here is derived from an EMBL/GenBank/DDBJ whole genome shotgun (WGS) entry which is preliminary data.</text>
</comment>
<gene>
    <name evidence="13" type="ORF">Aory04_000937200</name>
</gene>
<keyword evidence="10 12" id="KW-0472">Membrane</keyword>
<evidence type="ECO:0000256" key="9">
    <source>
        <dbReference type="ARBA" id="ARBA00022989"/>
    </source>
</evidence>
<evidence type="ECO:0000256" key="5">
    <source>
        <dbReference type="ARBA" id="ARBA00022676"/>
    </source>
</evidence>
<keyword evidence="5" id="KW-0328">Glycosyltransferase</keyword>
<keyword evidence="6" id="KW-0808">Transferase</keyword>
<dbReference type="PANTHER" id="PTHR13036:SF0">
    <property type="entry name" value="CHITOBIOSYLDIPHOSPHODOLICHOL BETA-MANNOSYLTRANSFERASE"/>
    <property type="match status" value="1"/>
</dbReference>
<evidence type="ECO:0000256" key="7">
    <source>
        <dbReference type="ARBA" id="ARBA00022692"/>
    </source>
</evidence>
<dbReference type="GO" id="GO:0004578">
    <property type="term" value="F:chitobiosyldiphosphodolichol beta-mannosyltransferase activity"/>
    <property type="evidence" value="ECO:0007669"/>
    <property type="project" value="UniProtKB-EC"/>
</dbReference>
<accession>A0AAN4YNP5</accession>
<keyword evidence="7 12" id="KW-0812">Transmembrane</keyword>
<evidence type="ECO:0000256" key="6">
    <source>
        <dbReference type="ARBA" id="ARBA00022679"/>
    </source>
</evidence>
<dbReference type="EC" id="2.4.1.142" evidence="3"/>